<gene>
    <name evidence="2" type="ORF">G5B50_07865</name>
</gene>
<sequence length="113" mass="12822">MTTISFYGKMIGYLTGKERTMPTPLKQRQLKQQEQEQVSQQKFQEFQDLNGHSSKLKELIFFARIAVFSLITVLFAFVLLVMNLAPVWAFLIASAISLAITSFLSKAITLLMS</sequence>
<accession>A0A6M1KQ45</accession>
<keyword evidence="1" id="KW-0472">Membrane</keyword>
<protein>
    <submittedName>
        <fullName evidence="2">DUF3270 domain-containing protein</fullName>
    </submittedName>
</protein>
<dbReference type="EMBL" id="JAAKFZ010000022">
    <property type="protein sequence ID" value="NGL84680.1"/>
    <property type="molecule type" value="Genomic_DNA"/>
</dbReference>
<dbReference type="InterPro" id="IPR021688">
    <property type="entry name" value="DUF3270"/>
</dbReference>
<evidence type="ECO:0000313" key="2">
    <source>
        <dbReference type="EMBL" id="NGL84680.1"/>
    </source>
</evidence>
<proteinExistence type="predicted"/>
<keyword evidence="1" id="KW-0812">Transmembrane</keyword>
<evidence type="ECO:0000256" key="1">
    <source>
        <dbReference type="SAM" id="Phobius"/>
    </source>
</evidence>
<name>A0A6M1KQ45_9STRE</name>
<organism evidence="2 3">
    <name type="scientific">Streptococcus equi subsp. ruminatorum</name>
    <dbReference type="NCBI Taxonomy" id="254358"/>
    <lineage>
        <taxon>Bacteria</taxon>
        <taxon>Bacillati</taxon>
        <taxon>Bacillota</taxon>
        <taxon>Bacilli</taxon>
        <taxon>Lactobacillales</taxon>
        <taxon>Streptococcaceae</taxon>
        <taxon>Streptococcus</taxon>
    </lineage>
</organism>
<keyword evidence="1" id="KW-1133">Transmembrane helix</keyword>
<reference evidence="2 3" key="1">
    <citation type="submission" date="2020-02" db="EMBL/GenBank/DDBJ databases">
        <title>M-like protein SrM is not crucial to the virulence of a novel isolate of Streptococcus equi subsp. ruminatorum from Macaca mulatta.</title>
        <authorList>
            <person name="Guo G."/>
            <person name="Cheng L."/>
            <person name="Zhang W."/>
        </authorList>
    </citation>
    <scope>NUCLEOTIDE SEQUENCE [LARGE SCALE GENOMIC DNA]</scope>
    <source>
        <strain evidence="2 3">FJ1804</strain>
    </source>
</reference>
<evidence type="ECO:0000313" key="3">
    <source>
        <dbReference type="Proteomes" id="UP000479499"/>
    </source>
</evidence>
<dbReference type="Proteomes" id="UP000479499">
    <property type="component" value="Unassembled WGS sequence"/>
</dbReference>
<feature type="transmembrane region" description="Helical" evidence="1">
    <location>
        <begin position="88"/>
        <end position="112"/>
    </location>
</feature>
<dbReference type="Pfam" id="PF11674">
    <property type="entry name" value="DUF3270"/>
    <property type="match status" value="1"/>
</dbReference>
<comment type="caution">
    <text evidence="2">The sequence shown here is derived from an EMBL/GenBank/DDBJ whole genome shotgun (WGS) entry which is preliminary data.</text>
</comment>
<feature type="transmembrane region" description="Helical" evidence="1">
    <location>
        <begin position="59"/>
        <end position="82"/>
    </location>
</feature>
<dbReference type="AlphaFoldDB" id="A0A6M1KQ45"/>